<dbReference type="InterPro" id="IPR000458">
    <property type="entry name" value="Tryp_mucin"/>
</dbReference>
<dbReference type="Pfam" id="PF01456">
    <property type="entry name" value="Mucin"/>
    <property type="match status" value="1"/>
</dbReference>
<name>K2PD28_TRYCR</name>
<evidence type="ECO:0000256" key="1">
    <source>
        <dbReference type="SAM" id="MobiDB-lite"/>
    </source>
</evidence>
<protein>
    <submittedName>
        <fullName evidence="2">Mucin TcMUCII, putative</fullName>
    </submittedName>
</protein>
<dbReference type="Proteomes" id="UP000007350">
    <property type="component" value="Unassembled WGS sequence"/>
</dbReference>
<feature type="region of interest" description="Disordered" evidence="1">
    <location>
        <begin position="86"/>
        <end position="132"/>
    </location>
</feature>
<dbReference type="EMBL" id="AHKC01003260">
    <property type="protein sequence ID" value="EKF38932.1"/>
    <property type="molecule type" value="Genomic_DNA"/>
</dbReference>
<dbReference type="OrthoDB" id="10518674at2759"/>
<evidence type="ECO:0000313" key="2">
    <source>
        <dbReference type="EMBL" id="EKF38932.1"/>
    </source>
</evidence>
<sequence>SVCVSAFTSRLPCCSPCPSLCRSAPHHRTTTLTMMKNCRLLCALLVLALCCCPAVCVTDAVGAEQGESSGLPATPPQVLSRENIPLDLKTNTNPDPVSSGEPGRPELAAAGEPSGGPSVTQNTIVAPGHSGSAGGETIPPVLTAKSVPLLFTSPSSICVLVLRRTVHAWLPPSPHVCFALCVCVCFHLSSPLLLSMSLTVQISSTPPNDHTHDDEELPSAVRPVGARPVLLPSCVRDRCCWRGTRRKFRSSSHTSTGVISGEYSFGFKN</sequence>
<organism evidence="2 3">
    <name type="scientific">Trypanosoma cruzi marinkellei</name>
    <dbReference type="NCBI Taxonomy" id="85056"/>
    <lineage>
        <taxon>Eukaryota</taxon>
        <taxon>Discoba</taxon>
        <taxon>Euglenozoa</taxon>
        <taxon>Kinetoplastea</taxon>
        <taxon>Metakinetoplastina</taxon>
        <taxon>Trypanosomatida</taxon>
        <taxon>Trypanosomatidae</taxon>
        <taxon>Trypanosoma</taxon>
        <taxon>Schizotrypanum</taxon>
    </lineage>
</organism>
<accession>K2PD28</accession>
<reference evidence="2 3" key="1">
    <citation type="journal article" date="2012" name="BMC Genomics">
        <title>Comparative genomic analysis of human infective Trypanosoma cruzi lineages with the bat-restricted subspecies T. cruzi marinkellei.</title>
        <authorList>
            <person name="Franzen O."/>
            <person name="Talavera-Lopez C."/>
            <person name="Ochaya S."/>
            <person name="Butler C.E."/>
            <person name="Messenger L.A."/>
            <person name="Lewis M.D."/>
            <person name="Llewellyn M.S."/>
            <person name="Marinkelle C.J."/>
            <person name="Tyler K.M."/>
            <person name="Miles M.A."/>
            <person name="Andersson B."/>
        </authorList>
    </citation>
    <scope>NUCLEOTIDE SEQUENCE [LARGE SCALE GENOMIC DNA]</scope>
    <source>
        <strain evidence="2 3">B7</strain>
    </source>
</reference>
<keyword evidence="3" id="KW-1185">Reference proteome</keyword>
<proteinExistence type="predicted"/>
<gene>
    <name evidence="2" type="ORF">MOQ_000852</name>
</gene>
<comment type="caution">
    <text evidence="2">The sequence shown here is derived from an EMBL/GenBank/DDBJ whole genome shotgun (WGS) entry which is preliminary data.</text>
</comment>
<evidence type="ECO:0000313" key="3">
    <source>
        <dbReference type="Proteomes" id="UP000007350"/>
    </source>
</evidence>
<feature type="non-terminal residue" evidence="2">
    <location>
        <position position="1"/>
    </location>
</feature>
<dbReference type="AlphaFoldDB" id="K2PD28"/>